<gene>
    <name evidence="1" type="ORF">DERYTH_LOCUS18314</name>
</gene>
<dbReference type="SMART" id="SM00671">
    <property type="entry name" value="SEL1"/>
    <property type="match status" value="4"/>
</dbReference>
<name>A0A9N9NV36_9GLOM</name>
<dbReference type="InterPro" id="IPR052748">
    <property type="entry name" value="ISR_Activator"/>
</dbReference>
<evidence type="ECO:0000313" key="2">
    <source>
        <dbReference type="Proteomes" id="UP000789405"/>
    </source>
</evidence>
<accession>A0A9N9NV36</accession>
<dbReference type="PANTHER" id="PTHR45011:SF1">
    <property type="entry name" value="DAP3-BINDING CELL DEATH ENHANCER 1"/>
    <property type="match status" value="1"/>
</dbReference>
<proteinExistence type="predicted"/>
<dbReference type="AlphaFoldDB" id="A0A9N9NV36"/>
<dbReference type="InterPro" id="IPR011990">
    <property type="entry name" value="TPR-like_helical_dom_sf"/>
</dbReference>
<dbReference type="OrthoDB" id="2384430at2759"/>
<dbReference type="Proteomes" id="UP000789405">
    <property type="component" value="Unassembled WGS sequence"/>
</dbReference>
<reference evidence="1" key="1">
    <citation type="submission" date="2021-06" db="EMBL/GenBank/DDBJ databases">
        <authorList>
            <person name="Kallberg Y."/>
            <person name="Tangrot J."/>
            <person name="Rosling A."/>
        </authorList>
    </citation>
    <scope>NUCLEOTIDE SEQUENCE</scope>
    <source>
        <strain evidence="1">MA453B</strain>
    </source>
</reference>
<organism evidence="1 2">
    <name type="scientific">Dentiscutata erythropus</name>
    <dbReference type="NCBI Taxonomy" id="1348616"/>
    <lineage>
        <taxon>Eukaryota</taxon>
        <taxon>Fungi</taxon>
        <taxon>Fungi incertae sedis</taxon>
        <taxon>Mucoromycota</taxon>
        <taxon>Glomeromycotina</taxon>
        <taxon>Glomeromycetes</taxon>
        <taxon>Diversisporales</taxon>
        <taxon>Gigasporaceae</taxon>
        <taxon>Dentiscutata</taxon>
    </lineage>
</organism>
<sequence length="277" mass="32463">MPSSSKLVENNMDIVADELYLEINRLFNEGRNIPDIIGKFLKEHNQSINDIFNWLSNQSKPKYSYILGLLYYSRIGDIGTKNAKGYYYYIRYFGTKSVKGDMYKLFLNAANNGIIMANIFLGKCREEGRDVKKDVAKAKEFYITASNCAAAEYALGNYYYKRLKYRKAFIWLKRSAENNNRKALYLLGIFYQKAFGTNFDNNKAFESFYRAAFMGLQNSQHELAKCYEYGEGTEKNLENAFFWYQAAMDNKHNCHNDLERVKHKLRHQDIIEEQELS</sequence>
<dbReference type="InterPro" id="IPR006597">
    <property type="entry name" value="Sel1-like"/>
</dbReference>
<dbReference type="Pfam" id="PF08238">
    <property type="entry name" value="Sel1"/>
    <property type="match status" value="4"/>
</dbReference>
<protein>
    <submittedName>
        <fullName evidence="1">3174_t:CDS:1</fullName>
    </submittedName>
</protein>
<comment type="caution">
    <text evidence="1">The sequence shown here is derived from an EMBL/GenBank/DDBJ whole genome shotgun (WGS) entry which is preliminary data.</text>
</comment>
<dbReference type="SUPFAM" id="SSF81901">
    <property type="entry name" value="HCP-like"/>
    <property type="match status" value="1"/>
</dbReference>
<evidence type="ECO:0000313" key="1">
    <source>
        <dbReference type="EMBL" id="CAG8766869.1"/>
    </source>
</evidence>
<dbReference type="Gene3D" id="1.25.40.10">
    <property type="entry name" value="Tetratricopeptide repeat domain"/>
    <property type="match status" value="2"/>
</dbReference>
<dbReference type="PANTHER" id="PTHR45011">
    <property type="entry name" value="DAP3-BINDING CELL DEATH ENHANCER 1"/>
    <property type="match status" value="1"/>
</dbReference>
<keyword evidence="2" id="KW-1185">Reference proteome</keyword>
<dbReference type="EMBL" id="CAJVPY010018400">
    <property type="protein sequence ID" value="CAG8766869.1"/>
    <property type="molecule type" value="Genomic_DNA"/>
</dbReference>